<organism evidence="1 2">
    <name type="scientific">Heterobasidion irregulare (strain TC 32-1)</name>
    <dbReference type="NCBI Taxonomy" id="747525"/>
    <lineage>
        <taxon>Eukaryota</taxon>
        <taxon>Fungi</taxon>
        <taxon>Dikarya</taxon>
        <taxon>Basidiomycota</taxon>
        <taxon>Agaricomycotina</taxon>
        <taxon>Agaricomycetes</taxon>
        <taxon>Russulales</taxon>
        <taxon>Bondarzewiaceae</taxon>
        <taxon>Heterobasidion</taxon>
        <taxon>Heterobasidion annosum species complex</taxon>
    </lineage>
</organism>
<dbReference type="Proteomes" id="UP000030671">
    <property type="component" value="Unassembled WGS sequence"/>
</dbReference>
<keyword evidence="2" id="KW-1185">Reference proteome</keyword>
<dbReference type="GeneID" id="20672811"/>
<dbReference type="EMBL" id="KI925459">
    <property type="protein sequence ID" value="ETW80279.1"/>
    <property type="molecule type" value="Genomic_DNA"/>
</dbReference>
<dbReference type="RefSeq" id="XP_009547051.1">
    <property type="nucleotide sequence ID" value="XM_009548756.1"/>
</dbReference>
<evidence type="ECO:0000313" key="2">
    <source>
        <dbReference type="Proteomes" id="UP000030671"/>
    </source>
</evidence>
<accession>W4K3H8</accession>
<dbReference type="HOGENOM" id="CLU_2558555_0_0_1"/>
<gene>
    <name evidence="1" type="ORF">HETIRDRAFT_409824</name>
</gene>
<sequence length="82" mass="8987">MIAKSGFELGFSKPSANLEIEAQKHLSLSDFVQNPRCEYQGIRAAIVSKRTVARPKHGLSPASVSTWLVRDAAPRYCFGASH</sequence>
<protein>
    <submittedName>
        <fullName evidence="1">Uncharacterized protein</fullName>
    </submittedName>
</protein>
<name>W4K3H8_HETIT</name>
<dbReference type="InParanoid" id="W4K3H8"/>
<dbReference type="KEGG" id="hir:HETIRDRAFT_409824"/>
<evidence type="ECO:0000313" key="1">
    <source>
        <dbReference type="EMBL" id="ETW80279.1"/>
    </source>
</evidence>
<reference evidence="1 2" key="1">
    <citation type="journal article" date="2012" name="New Phytol.">
        <title>Insight into trade-off between wood decay and parasitism from the genome of a fungal forest pathogen.</title>
        <authorList>
            <person name="Olson A."/>
            <person name="Aerts A."/>
            <person name="Asiegbu F."/>
            <person name="Belbahri L."/>
            <person name="Bouzid O."/>
            <person name="Broberg A."/>
            <person name="Canback B."/>
            <person name="Coutinho P.M."/>
            <person name="Cullen D."/>
            <person name="Dalman K."/>
            <person name="Deflorio G."/>
            <person name="van Diepen L.T."/>
            <person name="Dunand C."/>
            <person name="Duplessis S."/>
            <person name="Durling M."/>
            <person name="Gonthier P."/>
            <person name="Grimwood J."/>
            <person name="Fossdal C.G."/>
            <person name="Hansson D."/>
            <person name="Henrissat B."/>
            <person name="Hietala A."/>
            <person name="Himmelstrand K."/>
            <person name="Hoffmeister D."/>
            <person name="Hogberg N."/>
            <person name="James T.Y."/>
            <person name="Karlsson M."/>
            <person name="Kohler A."/>
            <person name="Kues U."/>
            <person name="Lee Y.H."/>
            <person name="Lin Y.C."/>
            <person name="Lind M."/>
            <person name="Lindquist E."/>
            <person name="Lombard V."/>
            <person name="Lucas S."/>
            <person name="Lunden K."/>
            <person name="Morin E."/>
            <person name="Murat C."/>
            <person name="Park J."/>
            <person name="Raffaello T."/>
            <person name="Rouze P."/>
            <person name="Salamov A."/>
            <person name="Schmutz J."/>
            <person name="Solheim H."/>
            <person name="Stahlberg J."/>
            <person name="Velez H."/>
            <person name="de Vries R.P."/>
            <person name="Wiebenga A."/>
            <person name="Woodward S."/>
            <person name="Yakovlev I."/>
            <person name="Garbelotto M."/>
            <person name="Martin F."/>
            <person name="Grigoriev I.V."/>
            <person name="Stenlid J."/>
        </authorList>
    </citation>
    <scope>NUCLEOTIDE SEQUENCE [LARGE SCALE GENOMIC DNA]</scope>
    <source>
        <strain evidence="1 2">TC 32-1</strain>
    </source>
</reference>
<dbReference type="AlphaFoldDB" id="W4K3H8"/>
<proteinExistence type="predicted"/>